<dbReference type="AlphaFoldDB" id="A0A1B1NAW8"/>
<dbReference type="Proteomes" id="UP000092482">
    <property type="component" value="Chromosome"/>
</dbReference>
<evidence type="ECO:0000313" key="3">
    <source>
        <dbReference type="Proteomes" id="UP000092482"/>
    </source>
</evidence>
<dbReference type="STRING" id="1758689.SGUI_1165"/>
<name>A0A1B1NAW8_9MICO</name>
<proteinExistence type="predicted"/>
<keyword evidence="3" id="KW-1185">Reference proteome</keyword>
<protein>
    <recommendedName>
        <fullName evidence="4">DUF3618 domain-containing protein</fullName>
    </recommendedName>
</protein>
<evidence type="ECO:0000313" key="2">
    <source>
        <dbReference type="EMBL" id="ANS78561.1"/>
    </source>
</evidence>
<evidence type="ECO:0008006" key="4">
    <source>
        <dbReference type="Google" id="ProtNLM"/>
    </source>
</evidence>
<keyword evidence="1" id="KW-0472">Membrane</keyword>
<dbReference type="RefSeq" id="WP_066637492.1">
    <property type="nucleotide sequence ID" value="NZ_CP014989.1"/>
</dbReference>
<accession>A0A1B1NAW8</accession>
<dbReference type="Pfam" id="PF12277">
    <property type="entry name" value="DUF3618"/>
    <property type="match status" value="1"/>
</dbReference>
<dbReference type="EMBL" id="CP014989">
    <property type="protein sequence ID" value="ANS78561.1"/>
    <property type="molecule type" value="Genomic_DNA"/>
</dbReference>
<gene>
    <name evidence="2" type="ORF">SGUI_1165</name>
</gene>
<feature type="transmembrane region" description="Helical" evidence="1">
    <location>
        <begin position="68"/>
        <end position="89"/>
    </location>
</feature>
<dbReference type="KEGG" id="serj:SGUI_1165"/>
<keyword evidence="1" id="KW-0812">Transmembrane</keyword>
<sequence>MANKQPSRSVKEIEADISATRSRLARTVDELTYRVSPDTIKANAIASLKGKVNDATMDSEGNPRYDRLATVLGGVAVVAVTLGGLRRIFNRS</sequence>
<dbReference type="OrthoDB" id="5149496at2"/>
<dbReference type="InterPro" id="IPR022062">
    <property type="entry name" value="DUF3618"/>
</dbReference>
<evidence type="ECO:0000256" key="1">
    <source>
        <dbReference type="SAM" id="Phobius"/>
    </source>
</evidence>
<organism evidence="2 3">
    <name type="scientific">Serinicoccus hydrothermalis</name>
    <dbReference type="NCBI Taxonomy" id="1758689"/>
    <lineage>
        <taxon>Bacteria</taxon>
        <taxon>Bacillati</taxon>
        <taxon>Actinomycetota</taxon>
        <taxon>Actinomycetes</taxon>
        <taxon>Micrococcales</taxon>
        <taxon>Ornithinimicrobiaceae</taxon>
        <taxon>Serinicoccus</taxon>
    </lineage>
</organism>
<keyword evidence="1" id="KW-1133">Transmembrane helix</keyword>
<reference evidence="2 3" key="1">
    <citation type="submission" date="2016-03" db="EMBL/GenBank/DDBJ databases">
        <title>Shallow-sea hydrothermal system.</title>
        <authorList>
            <person name="Tang K."/>
        </authorList>
    </citation>
    <scope>NUCLEOTIDE SEQUENCE [LARGE SCALE GENOMIC DNA]</scope>
    <source>
        <strain evidence="2 3">JLT9</strain>
    </source>
</reference>